<protein>
    <submittedName>
        <fullName evidence="1">Uncharacterized protein</fullName>
    </submittedName>
</protein>
<proteinExistence type="predicted"/>
<comment type="caution">
    <text evidence="1">The sequence shown here is derived from an EMBL/GenBank/DDBJ whole genome shotgun (WGS) entry which is preliminary data.</text>
</comment>
<keyword evidence="2" id="KW-1185">Reference proteome</keyword>
<evidence type="ECO:0000313" key="1">
    <source>
        <dbReference type="EMBL" id="KAK7863862.1"/>
    </source>
</evidence>
<accession>A0AAN9Z5U2</accession>
<sequence length="89" mass="10316">MQTFADVARECLEQRDDAWRRLRQAETEWKQQARDFEEERAFARDETGRQAANNAELTAKLNGLAGQLRERDMQVALPSRPLGLVEQMP</sequence>
<organism evidence="1 2">
    <name type="scientific">Gryllus longicercus</name>
    <dbReference type="NCBI Taxonomy" id="2509291"/>
    <lineage>
        <taxon>Eukaryota</taxon>
        <taxon>Metazoa</taxon>
        <taxon>Ecdysozoa</taxon>
        <taxon>Arthropoda</taxon>
        <taxon>Hexapoda</taxon>
        <taxon>Insecta</taxon>
        <taxon>Pterygota</taxon>
        <taxon>Neoptera</taxon>
        <taxon>Polyneoptera</taxon>
        <taxon>Orthoptera</taxon>
        <taxon>Ensifera</taxon>
        <taxon>Gryllidea</taxon>
        <taxon>Grylloidea</taxon>
        <taxon>Gryllidae</taxon>
        <taxon>Gryllinae</taxon>
        <taxon>Gryllus</taxon>
    </lineage>
</organism>
<name>A0AAN9Z5U2_9ORTH</name>
<evidence type="ECO:0000313" key="2">
    <source>
        <dbReference type="Proteomes" id="UP001378592"/>
    </source>
</evidence>
<gene>
    <name evidence="1" type="ORF">R5R35_003345</name>
</gene>
<dbReference type="Proteomes" id="UP001378592">
    <property type="component" value="Unassembled WGS sequence"/>
</dbReference>
<dbReference type="AlphaFoldDB" id="A0AAN9Z5U2"/>
<dbReference type="EMBL" id="JAZDUA010000218">
    <property type="protein sequence ID" value="KAK7863862.1"/>
    <property type="molecule type" value="Genomic_DNA"/>
</dbReference>
<reference evidence="1 2" key="1">
    <citation type="submission" date="2024-03" db="EMBL/GenBank/DDBJ databases">
        <title>The genome assembly and annotation of the cricket Gryllus longicercus Weissman &amp; Gray.</title>
        <authorList>
            <person name="Szrajer S."/>
            <person name="Gray D."/>
            <person name="Ylla G."/>
        </authorList>
    </citation>
    <scope>NUCLEOTIDE SEQUENCE [LARGE SCALE GENOMIC DNA]</scope>
    <source>
        <strain evidence="1">DAG 2021-001</strain>
        <tissue evidence="1">Whole body minus gut</tissue>
    </source>
</reference>